<dbReference type="InterPro" id="IPR013103">
    <property type="entry name" value="RVT_2"/>
</dbReference>
<dbReference type="Pfam" id="PF07727">
    <property type="entry name" value="RVT_2"/>
    <property type="match status" value="1"/>
</dbReference>
<proteinExistence type="predicted"/>
<feature type="domain" description="Reverse transcriptase Ty1/copia-type" evidence="1">
    <location>
        <begin position="54"/>
        <end position="194"/>
    </location>
</feature>
<protein>
    <recommendedName>
        <fullName evidence="1">Reverse transcriptase Ty1/copia-type domain-containing protein</fullName>
    </recommendedName>
</protein>
<dbReference type="PANTHER" id="PTHR11439">
    <property type="entry name" value="GAG-POL-RELATED RETROTRANSPOSON"/>
    <property type="match status" value="1"/>
</dbReference>
<dbReference type="AlphaFoldDB" id="A5AQC9"/>
<organism evidence="2">
    <name type="scientific">Vitis vinifera</name>
    <name type="common">Grape</name>
    <dbReference type="NCBI Taxonomy" id="29760"/>
    <lineage>
        <taxon>Eukaryota</taxon>
        <taxon>Viridiplantae</taxon>
        <taxon>Streptophyta</taxon>
        <taxon>Embryophyta</taxon>
        <taxon>Tracheophyta</taxon>
        <taxon>Spermatophyta</taxon>
        <taxon>Magnoliopsida</taxon>
        <taxon>eudicotyledons</taxon>
        <taxon>Gunneridae</taxon>
        <taxon>Pentapetalae</taxon>
        <taxon>rosids</taxon>
        <taxon>Vitales</taxon>
        <taxon>Vitaceae</taxon>
        <taxon>Viteae</taxon>
        <taxon>Vitis</taxon>
    </lineage>
</organism>
<reference evidence="2" key="1">
    <citation type="journal article" date="2007" name="PLoS ONE">
        <title>The first genome sequence of an elite grapevine cultivar (Pinot noir Vitis vinifera L.): coping with a highly heterozygous genome.</title>
        <authorList>
            <person name="Velasco R."/>
            <person name="Zharkikh A."/>
            <person name="Troggio M."/>
            <person name="Cartwright D.A."/>
            <person name="Cestaro A."/>
            <person name="Pruss D."/>
            <person name="Pindo M."/>
            <person name="FitzGerald L.M."/>
            <person name="Vezzulli S."/>
            <person name="Reid J."/>
            <person name="Malacarne G."/>
            <person name="Iliev D."/>
            <person name="Coppola G."/>
            <person name="Wardell B."/>
            <person name="Micheletti D."/>
            <person name="Macalma T."/>
            <person name="Facci M."/>
            <person name="Mitchell J.T."/>
            <person name="Perazzolli M."/>
            <person name="Eldredge G."/>
            <person name="Gatto P."/>
            <person name="Oyzerski R."/>
            <person name="Moretto M."/>
            <person name="Gutin N."/>
            <person name="Stefanini M."/>
            <person name="Chen Y."/>
            <person name="Segala C."/>
            <person name="Davenport C."/>
            <person name="Dematte L."/>
            <person name="Mraz A."/>
            <person name="Battilana J."/>
            <person name="Stormo K."/>
            <person name="Costa F."/>
            <person name="Tao Q."/>
            <person name="Si-Ammour A."/>
            <person name="Harkins T."/>
            <person name="Lackey A."/>
            <person name="Perbost C."/>
            <person name="Taillon B."/>
            <person name="Stella A."/>
            <person name="Solovyev V."/>
            <person name="Fawcett J.A."/>
            <person name="Sterck L."/>
            <person name="Vandepoele K."/>
            <person name="Grando S.M."/>
            <person name="Toppo S."/>
            <person name="Moser C."/>
            <person name="Lanchbury J."/>
            <person name="Bogden R."/>
            <person name="Skolnick M."/>
            <person name="Sgaramella V."/>
            <person name="Bhatnagar S.K."/>
            <person name="Fontana P."/>
            <person name="Gutin A."/>
            <person name="Van de Peer Y."/>
            <person name="Salamini F."/>
            <person name="Viola R."/>
        </authorList>
    </citation>
    <scope>NUCLEOTIDE SEQUENCE</scope>
</reference>
<dbReference type="InterPro" id="IPR043502">
    <property type="entry name" value="DNA/RNA_pol_sf"/>
</dbReference>
<sequence length="291" mass="32767">MLNMMSSNIAIANFVADNIWYLDLRATHHFIPDYSKLTSATPFTRSDQVSVGDGFVHPEFPNHVCKLEKALYGLKQSPCAWFTTKLSHALSQWGFTSSLADSSMFIYKSNSIFLVILIYVDDIITVTHSESISQLVLSLGHHFAIKDLRLLHYFLVIKVHRSTSGLHLSQHKYITDLLACTSMTDSKSVHSPMASGYALSIHDGTPLEDGTTYRSVVGALQYCTLTRPNISFVVNKVCQFMHSPSNVHWQVIKRTLHYLKGTSHYGLSIQATPDYNLTCFSYIPSHLFHCN</sequence>
<dbReference type="EMBL" id="AM432104">
    <property type="protein sequence ID" value="CAN80310.1"/>
    <property type="molecule type" value="Genomic_DNA"/>
</dbReference>
<name>A5AQC9_VITVI</name>
<gene>
    <name evidence="2" type="ORF">VITISV_043561</name>
</gene>
<evidence type="ECO:0000259" key="1">
    <source>
        <dbReference type="Pfam" id="PF07727"/>
    </source>
</evidence>
<dbReference type="PANTHER" id="PTHR11439:SF455">
    <property type="entry name" value="RLK (RECEPTOR-LIKE PROTEIN KINASE) 8, PUTATIVE-RELATED"/>
    <property type="match status" value="1"/>
</dbReference>
<accession>A5AQC9</accession>
<dbReference type="SUPFAM" id="SSF56672">
    <property type="entry name" value="DNA/RNA polymerases"/>
    <property type="match status" value="1"/>
</dbReference>
<evidence type="ECO:0000313" key="2">
    <source>
        <dbReference type="EMBL" id="CAN80310.1"/>
    </source>
</evidence>